<dbReference type="SUPFAM" id="SSF52029">
    <property type="entry name" value="GroEL apical domain-like"/>
    <property type="match status" value="1"/>
</dbReference>
<dbReference type="GO" id="GO:0140662">
    <property type="term" value="F:ATP-dependent protein folding chaperone"/>
    <property type="evidence" value="ECO:0007669"/>
    <property type="project" value="InterPro"/>
</dbReference>
<dbReference type="InterPro" id="IPR002423">
    <property type="entry name" value="Cpn60/GroEL/TCP-1"/>
</dbReference>
<dbReference type="Gene3D" id="1.10.560.10">
    <property type="entry name" value="GroEL-like equatorial domain"/>
    <property type="match status" value="1"/>
</dbReference>
<dbReference type="SUPFAM" id="SSF54849">
    <property type="entry name" value="GroEL-intermediate domain like"/>
    <property type="match status" value="1"/>
</dbReference>
<dbReference type="InterPro" id="IPR027413">
    <property type="entry name" value="GROEL-like_equatorial_sf"/>
</dbReference>
<evidence type="ECO:0000313" key="12">
    <source>
        <dbReference type="Proteomes" id="UP001334084"/>
    </source>
</evidence>
<keyword evidence="7 10" id="KW-0067">ATP-binding</keyword>
<evidence type="ECO:0000256" key="4">
    <source>
        <dbReference type="ARBA" id="ARBA00011381"/>
    </source>
</evidence>
<dbReference type="KEGG" id="vnx:VNE69_07223"/>
<keyword evidence="8 10" id="KW-0143">Chaperone</keyword>
<evidence type="ECO:0000313" key="11">
    <source>
        <dbReference type="EMBL" id="WUR04157.1"/>
    </source>
</evidence>
<dbReference type="InterPro" id="IPR017998">
    <property type="entry name" value="Chaperone_TCP-1"/>
</dbReference>
<protein>
    <recommendedName>
        <fullName evidence="9">CCT-eta</fullName>
    </recommendedName>
</protein>
<dbReference type="Gene3D" id="3.30.260.10">
    <property type="entry name" value="TCP-1-like chaperonin intermediate domain"/>
    <property type="match status" value="1"/>
</dbReference>
<evidence type="ECO:0000256" key="2">
    <source>
        <dbReference type="ARBA" id="ARBA00004496"/>
    </source>
</evidence>
<comment type="similarity">
    <text evidence="3 10">Belongs to the TCP-1 chaperonin family.</text>
</comment>
<dbReference type="Gene3D" id="3.50.7.10">
    <property type="entry name" value="GroEL"/>
    <property type="match status" value="1"/>
</dbReference>
<organism evidence="11 12">
    <name type="scientific">Vairimorpha necatrix</name>
    <dbReference type="NCBI Taxonomy" id="6039"/>
    <lineage>
        <taxon>Eukaryota</taxon>
        <taxon>Fungi</taxon>
        <taxon>Fungi incertae sedis</taxon>
        <taxon>Microsporidia</taxon>
        <taxon>Nosematidae</taxon>
        <taxon>Vairimorpha</taxon>
    </lineage>
</organism>
<evidence type="ECO:0000256" key="10">
    <source>
        <dbReference type="RuleBase" id="RU004187"/>
    </source>
</evidence>
<dbReference type="PRINTS" id="PR00304">
    <property type="entry name" value="TCOMPLEXTCP1"/>
</dbReference>
<keyword evidence="5" id="KW-0963">Cytoplasm</keyword>
<dbReference type="PROSITE" id="PS00750">
    <property type="entry name" value="TCP1_1"/>
    <property type="match status" value="1"/>
</dbReference>
<comment type="function">
    <text evidence="1">Molecular chaperone; assists the folding of proteins upon ATP hydrolysis.</text>
</comment>
<dbReference type="Pfam" id="PF00118">
    <property type="entry name" value="Cpn60_TCP1"/>
    <property type="match status" value="1"/>
</dbReference>
<evidence type="ECO:0000256" key="3">
    <source>
        <dbReference type="ARBA" id="ARBA00008020"/>
    </source>
</evidence>
<keyword evidence="12" id="KW-1185">Reference proteome</keyword>
<dbReference type="RefSeq" id="XP_065330302.1">
    <property type="nucleotide sequence ID" value="XM_065474230.1"/>
</dbReference>
<dbReference type="FunFam" id="3.50.7.10:FF:000006">
    <property type="entry name" value="T-complex protein 1 subunit eta"/>
    <property type="match status" value="1"/>
</dbReference>
<dbReference type="PANTHER" id="PTHR11353">
    <property type="entry name" value="CHAPERONIN"/>
    <property type="match status" value="1"/>
</dbReference>
<accession>A0AAX4JEB2</accession>
<dbReference type="GO" id="GO:0051082">
    <property type="term" value="F:unfolded protein binding"/>
    <property type="evidence" value="ECO:0007669"/>
    <property type="project" value="InterPro"/>
</dbReference>
<comment type="subunit">
    <text evidence="4">Component of the T-complex protein 1 (TCP1) complex.</text>
</comment>
<dbReference type="GO" id="GO:0016887">
    <property type="term" value="F:ATP hydrolysis activity"/>
    <property type="evidence" value="ECO:0007669"/>
    <property type="project" value="InterPro"/>
</dbReference>
<evidence type="ECO:0000256" key="6">
    <source>
        <dbReference type="ARBA" id="ARBA00022741"/>
    </source>
</evidence>
<evidence type="ECO:0000256" key="1">
    <source>
        <dbReference type="ARBA" id="ARBA00002912"/>
    </source>
</evidence>
<evidence type="ECO:0000256" key="8">
    <source>
        <dbReference type="ARBA" id="ARBA00023186"/>
    </source>
</evidence>
<proteinExistence type="inferred from homology"/>
<gene>
    <name evidence="11" type="ORF">VNE69_07223</name>
</gene>
<evidence type="ECO:0000256" key="9">
    <source>
        <dbReference type="ARBA" id="ARBA00032221"/>
    </source>
</evidence>
<dbReference type="Proteomes" id="UP001334084">
    <property type="component" value="Chromosome 7"/>
</dbReference>
<evidence type="ECO:0000256" key="7">
    <source>
        <dbReference type="ARBA" id="ARBA00022840"/>
    </source>
</evidence>
<dbReference type="GO" id="GO:0005832">
    <property type="term" value="C:chaperonin-containing T-complex"/>
    <property type="evidence" value="ECO:0007669"/>
    <property type="project" value="UniProtKB-ARBA"/>
</dbReference>
<dbReference type="PROSITE" id="PS00995">
    <property type="entry name" value="TCP1_3"/>
    <property type="match status" value="1"/>
</dbReference>
<dbReference type="InterPro" id="IPR027409">
    <property type="entry name" value="GroEL-like_apical_dom_sf"/>
</dbReference>
<dbReference type="InterPro" id="IPR002194">
    <property type="entry name" value="Chaperonin_TCP-1_CS"/>
</dbReference>
<dbReference type="GeneID" id="90541979"/>
<dbReference type="SUPFAM" id="SSF48592">
    <property type="entry name" value="GroEL equatorial domain-like"/>
    <property type="match status" value="1"/>
</dbReference>
<keyword evidence="6 10" id="KW-0547">Nucleotide-binding</keyword>
<evidence type="ECO:0000256" key="5">
    <source>
        <dbReference type="ARBA" id="ARBA00022490"/>
    </source>
</evidence>
<comment type="subcellular location">
    <subcellularLocation>
        <location evidence="2">Cytoplasm</location>
    </subcellularLocation>
</comment>
<dbReference type="InterPro" id="IPR027410">
    <property type="entry name" value="TCP-1-like_intermed_sf"/>
</dbReference>
<dbReference type="PROSITE" id="PS00751">
    <property type="entry name" value="TCP1_2"/>
    <property type="match status" value="1"/>
</dbReference>
<dbReference type="GO" id="GO:0005524">
    <property type="term" value="F:ATP binding"/>
    <property type="evidence" value="ECO:0007669"/>
    <property type="project" value="UniProtKB-KW"/>
</dbReference>
<sequence>MNQLFIETEKIQDPREGKLQVISNIDTCVKISEILESTLGPYGMDKLFTGENFLITNDGATILKKLKIIHPVGQFFVKLAESQDNEVGDGTTSVVIQTASILNMLKSIIKEDFPLDEIYETLQELKNLCLEEVKSYKVEYNDELLVSLAETAIISKNIRNVKTKFAKMIVEAVKNVKGDLNKIGIKKISGGSISDSFLVNGIAFEKCFTYAGYEQQPKKILNPKILCINVELEWKAERDNAELKIDSIEEYKKIVNTEWDLIKEKLDKIIKSGANVVLSSLPIGDYATQYFAKKNIFCAGRVAKEDLTRICGAFGGQIVSSTNYLENCVSTCKLFEERQIGKERYNYFEGESTGGCTLILKGPGIEVINEVERSVNDALNVIKTVEKHKEVVTGGGSVEMRISKFFKEISKNFSNRKYFICKAVSQSYEKIPYVLAKNFGLDTTITIPLLRRDFKNGKFTSGVGIKGVVDMVEKKVYEPLQTKINIIKTAFDAASMIIMIDSTIVFGNN</sequence>
<name>A0AAX4JEB2_9MICR</name>
<dbReference type="EMBL" id="CP142732">
    <property type="protein sequence ID" value="WUR04157.1"/>
    <property type="molecule type" value="Genomic_DNA"/>
</dbReference>
<dbReference type="AlphaFoldDB" id="A0AAX4JEB2"/>
<reference evidence="11" key="1">
    <citation type="journal article" date="2024" name="BMC Genomics">
        <title>Functional annotation of a divergent genome using sequence and structure-based similarity.</title>
        <authorList>
            <person name="Svedberg D."/>
            <person name="Winiger R.R."/>
            <person name="Berg A."/>
            <person name="Sharma H."/>
            <person name="Tellgren-Roth C."/>
            <person name="Debrunner-Vossbrinck B.A."/>
            <person name="Vossbrinck C.R."/>
            <person name="Barandun J."/>
        </authorList>
    </citation>
    <scope>NUCLEOTIDE SEQUENCE</scope>
    <source>
        <strain evidence="11">Illinois isolate</strain>
    </source>
</reference>